<evidence type="ECO:0000313" key="3">
    <source>
        <dbReference type="Proteomes" id="UP000176897"/>
    </source>
</evidence>
<dbReference type="AlphaFoldDB" id="A0A1F7URI2"/>
<sequence>MPKISAIVAVDGDNLSYALAELPNRFDPQRITAILCEISGVAQKDAALCYFSTAGIDRSTRSMRGHGWINSMRVNGWTVITVPPSIRQVKGGEYRRSGMPDSHIQRHINHLLAAPTSTGVKTIVLYTGDRAFQDLLSRAKQRGIYTVVVSTRHALSRTLREVANRVVLLDTYAPQ</sequence>
<dbReference type="InterPro" id="IPR021139">
    <property type="entry name" value="NYN"/>
</dbReference>
<reference evidence="2 3" key="1">
    <citation type="journal article" date="2016" name="Nat. Commun.">
        <title>Thousands of microbial genomes shed light on interconnected biogeochemical processes in an aquifer system.</title>
        <authorList>
            <person name="Anantharaman K."/>
            <person name="Brown C.T."/>
            <person name="Hug L.A."/>
            <person name="Sharon I."/>
            <person name="Castelle C.J."/>
            <person name="Probst A.J."/>
            <person name="Thomas B.C."/>
            <person name="Singh A."/>
            <person name="Wilkins M.J."/>
            <person name="Karaoz U."/>
            <person name="Brodie E.L."/>
            <person name="Williams K.H."/>
            <person name="Hubbard S.S."/>
            <person name="Banfield J.F."/>
        </authorList>
    </citation>
    <scope>NUCLEOTIDE SEQUENCE [LARGE SCALE GENOMIC DNA]</scope>
</reference>
<feature type="domain" description="NYN" evidence="1">
    <location>
        <begin position="7"/>
        <end position="168"/>
    </location>
</feature>
<comment type="caution">
    <text evidence="2">The sequence shown here is derived from an EMBL/GenBank/DDBJ whole genome shotgun (WGS) entry which is preliminary data.</text>
</comment>
<dbReference type="Pfam" id="PF01936">
    <property type="entry name" value="NYN"/>
    <property type="match status" value="1"/>
</dbReference>
<proteinExistence type="predicted"/>
<gene>
    <name evidence="2" type="ORF">A3B21_03700</name>
</gene>
<evidence type="ECO:0000259" key="1">
    <source>
        <dbReference type="Pfam" id="PF01936"/>
    </source>
</evidence>
<accession>A0A1F7URI2</accession>
<evidence type="ECO:0000313" key="2">
    <source>
        <dbReference type="EMBL" id="OGL80845.1"/>
    </source>
</evidence>
<protein>
    <recommendedName>
        <fullName evidence="1">NYN domain-containing protein</fullName>
    </recommendedName>
</protein>
<dbReference type="Proteomes" id="UP000176897">
    <property type="component" value="Unassembled WGS sequence"/>
</dbReference>
<organism evidence="2 3">
    <name type="scientific">Candidatus Uhrbacteria bacterium RIFCSPLOWO2_01_FULL_47_24</name>
    <dbReference type="NCBI Taxonomy" id="1802401"/>
    <lineage>
        <taxon>Bacteria</taxon>
        <taxon>Candidatus Uhriibacteriota</taxon>
    </lineage>
</organism>
<dbReference type="GO" id="GO:0004540">
    <property type="term" value="F:RNA nuclease activity"/>
    <property type="evidence" value="ECO:0007669"/>
    <property type="project" value="InterPro"/>
</dbReference>
<dbReference type="Gene3D" id="3.40.50.1010">
    <property type="entry name" value="5'-nuclease"/>
    <property type="match status" value="1"/>
</dbReference>
<dbReference type="EMBL" id="MGEJ01000013">
    <property type="protein sequence ID" value="OGL80845.1"/>
    <property type="molecule type" value="Genomic_DNA"/>
</dbReference>
<name>A0A1F7URI2_9BACT</name>